<keyword evidence="2" id="KW-1185">Reference proteome</keyword>
<accession>A0ACC3MXM8</accession>
<evidence type="ECO:0000313" key="2">
    <source>
        <dbReference type="Proteomes" id="UP001281147"/>
    </source>
</evidence>
<organism evidence="1 2">
    <name type="scientific">Vermiconidia calcicola</name>
    <dbReference type="NCBI Taxonomy" id="1690605"/>
    <lineage>
        <taxon>Eukaryota</taxon>
        <taxon>Fungi</taxon>
        <taxon>Dikarya</taxon>
        <taxon>Ascomycota</taxon>
        <taxon>Pezizomycotina</taxon>
        <taxon>Dothideomycetes</taxon>
        <taxon>Dothideomycetidae</taxon>
        <taxon>Mycosphaerellales</taxon>
        <taxon>Extremaceae</taxon>
        <taxon>Vermiconidia</taxon>
    </lineage>
</organism>
<evidence type="ECO:0000313" key="1">
    <source>
        <dbReference type="EMBL" id="KAK3705911.1"/>
    </source>
</evidence>
<protein>
    <submittedName>
        <fullName evidence="1">Uncharacterized protein</fullName>
    </submittedName>
</protein>
<name>A0ACC3MXM8_9PEZI</name>
<proteinExistence type="predicted"/>
<gene>
    <name evidence="1" type="ORF">LTR37_013064</name>
</gene>
<dbReference type="EMBL" id="JAUTXU010000125">
    <property type="protein sequence ID" value="KAK3705911.1"/>
    <property type="molecule type" value="Genomic_DNA"/>
</dbReference>
<dbReference type="Proteomes" id="UP001281147">
    <property type="component" value="Unassembled WGS sequence"/>
</dbReference>
<comment type="caution">
    <text evidence="1">The sequence shown here is derived from an EMBL/GenBank/DDBJ whole genome shotgun (WGS) entry which is preliminary data.</text>
</comment>
<sequence>MTPLSLSLQAYEGDFDSRRTNSFDINKLRSIRGPEARSPSQLLTLVPHTMALLFGSRTTCWCGRSNYVRNRDLKSVATKQSSINDFPRTTIVRKRARTYSTTPSAPSTAKGPLDGVKILDLTRILAGPFCTQILADYGADVVKVEQPIKGDETRAWKGNGEASLWKDGTGPISFFFSAINRNKRSITLDLKKDEAKEVVYKLVERGGVDVVIENFIPGTADRLGIGYEALAKRNPRLIYASLSGYGSGGPYMKRAGYDAIAAAEAGFMQVTGHPGAPPIRAGLGMTDMSTGLYMHGAIMAALYSREKTGRGQFISASLFESQVSMLINVGVNWLNRGIEGQKHGAAHPSNVPYNAWECRNGIWMVVAANSEKQYQILCNRIGRSELIEDERFRTNALRVEHRTEMDQILADVFITKSSDKWLKVFDGSGLAHGPVNTIERAFEHPQIEGRDMVVPMEWDALESGEWKGIGPAVKFSETKTGVRRMPPRLGEHTEEVLRGAGFGVDEIERMRKAGAT</sequence>
<reference evidence="1" key="1">
    <citation type="submission" date="2023-07" db="EMBL/GenBank/DDBJ databases">
        <title>Black Yeasts Isolated from many extreme environments.</title>
        <authorList>
            <person name="Coleine C."/>
            <person name="Stajich J.E."/>
            <person name="Selbmann L."/>
        </authorList>
    </citation>
    <scope>NUCLEOTIDE SEQUENCE</scope>
    <source>
        <strain evidence="1">CCFEE 5714</strain>
    </source>
</reference>